<gene>
    <name evidence="2" type="ORF">BB558_000666</name>
</gene>
<dbReference type="InterPro" id="IPR036397">
    <property type="entry name" value="RNaseH_sf"/>
</dbReference>
<accession>A0A2U1JDX7</accession>
<dbReference type="PANTHER" id="PTHR28072">
    <property type="entry name" value="CRUCIFORM CUTTING ENDONUCLEASE 1, MITOCHONDRIAL-RELATED"/>
    <property type="match status" value="1"/>
</dbReference>
<dbReference type="SUPFAM" id="SSF53098">
    <property type="entry name" value="Ribonuclease H-like"/>
    <property type="match status" value="1"/>
</dbReference>
<dbReference type="PANTHER" id="PTHR28072:SF1">
    <property type="entry name" value="CRUCIFORM CUTTING ENDONUCLEASE 1, MITOCHONDRIAL-RELATED"/>
    <property type="match status" value="1"/>
</dbReference>
<organism evidence="2 3">
    <name type="scientific">Smittium angustum</name>
    <dbReference type="NCBI Taxonomy" id="133377"/>
    <lineage>
        <taxon>Eukaryota</taxon>
        <taxon>Fungi</taxon>
        <taxon>Fungi incertae sedis</taxon>
        <taxon>Zoopagomycota</taxon>
        <taxon>Kickxellomycotina</taxon>
        <taxon>Harpellomycetes</taxon>
        <taxon>Harpellales</taxon>
        <taxon>Legeriomycetaceae</taxon>
        <taxon>Smittium</taxon>
    </lineage>
</organism>
<comment type="caution">
    <text evidence="2">The sequence shown here is derived from an EMBL/GenBank/DDBJ whole genome shotgun (WGS) entry which is preliminary data.</text>
</comment>
<dbReference type="InterPro" id="IPR039197">
    <property type="entry name" value="Mrs1/Cce1"/>
</dbReference>
<dbReference type="InterPro" id="IPR015242">
    <property type="entry name" value="Ydc2_cat"/>
</dbReference>
<protein>
    <recommendedName>
        <fullName evidence="1">Mitochondrial resolvase Ydc2 catalytic domain-containing protein</fullName>
    </recommendedName>
</protein>
<proteinExistence type="predicted"/>
<dbReference type="GO" id="GO:0004520">
    <property type="term" value="F:DNA endonuclease activity"/>
    <property type="evidence" value="ECO:0007669"/>
    <property type="project" value="TreeGrafter"/>
</dbReference>
<dbReference type="Gene3D" id="3.30.420.10">
    <property type="entry name" value="Ribonuclease H-like superfamily/Ribonuclease H"/>
    <property type="match status" value="1"/>
</dbReference>
<dbReference type="InterPro" id="IPR012337">
    <property type="entry name" value="RNaseH-like_sf"/>
</dbReference>
<dbReference type="GO" id="GO:0070336">
    <property type="term" value="F:flap-structured DNA binding"/>
    <property type="evidence" value="ECO:0007669"/>
    <property type="project" value="TreeGrafter"/>
</dbReference>
<dbReference type="Pfam" id="PF09159">
    <property type="entry name" value="Ydc2-catalyt"/>
    <property type="match status" value="1"/>
</dbReference>
<dbReference type="AlphaFoldDB" id="A0A2U1JDX7"/>
<reference evidence="2 3" key="1">
    <citation type="journal article" date="2018" name="MBio">
        <title>Comparative Genomics Reveals the Core Gene Toolbox for the Fungus-Insect Symbiosis.</title>
        <authorList>
            <person name="Wang Y."/>
            <person name="Stata M."/>
            <person name="Wang W."/>
            <person name="Stajich J.E."/>
            <person name="White M.M."/>
            <person name="Moncalvo J.M."/>
        </authorList>
    </citation>
    <scope>NUCLEOTIDE SEQUENCE [LARGE SCALE GENOMIC DNA]</scope>
    <source>
        <strain evidence="2 3">AUS-126-30</strain>
    </source>
</reference>
<dbReference type="GO" id="GO:0000402">
    <property type="term" value="F:crossed form four-way junction DNA binding"/>
    <property type="evidence" value="ECO:0007669"/>
    <property type="project" value="TreeGrafter"/>
</dbReference>
<dbReference type="GO" id="GO:0000403">
    <property type="term" value="F:Y-form DNA binding"/>
    <property type="evidence" value="ECO:0007669"/>
    <property type="project" value="TreeGrafter"/>
</dbReference>
<name>A0A2U1JDX7_SMIAN</name>
<dbReference type="Proteomes" id="UP000245591">
    <property type="component" value="Unassembled WGS sequence"/>
</dbReference>
<evidence type="ECO:0000313" key="3">
    <source>
        <dbReference type="Proteomes" id="UP000245591"/>
    </source>
</evidence>
<sequence length="268" mass="31020">MYRIVCRQLSGKEAENILRQCGLPTTGLVKEKKDTLEEKLDEAQKYAIKKHLLGNDYKELSKSRSCGDLRFKTDGGCTKETIKSLDKFAKEISTLENVKKIYSELVPEYLYSIDIGYKNLGLCKITRDMDILKWERVALLETILVVKSIIGEFEANKRNEPNAKKWEVIRRHTKGITNPGTKSGVYRKELLDFEGACDWVGKDLHSFGNKESFWRDKYLHEKKKDDLADSFLQAIAWLYWQNNKASILGRIYEEHQFLEAIKSQIVLG</sequence>
<dbReference type="GO" id="GO:0005739">
    <property type="term" value="C:mitochondrion"/>
    <property type="evidence" value="ECO:0007669"/>
    <property type="project" value="TreeGrafter"/>
</dbReference>
<evidence type="ECO:0000259" key="1">
    <source>
        <dbReference type="Pfam" id="PF09159"/>
    </source>
</evidence>
<evidence type="ECO:0000313" key="2">
    <source>
        <dbReference type="EMBL" id="PWA03173.1"/>
    </source>
</evidence>
<dbReference type="EMBL" id="MBFU01000027">
    <property type="protein sequence ID" value="PWA03173.1"/>
    <property type="molecule type" value="Genomic_DNA"/>
</dbReference>
<keyword evidence="3" id="KW-1185">Reference proteome</keyword>
<feature type="domain" description="Mitochondrial resolvase Ydc2 catalytic" evidence="1">
    <location>
        <begin position="141"/>
        <end position="246"/>
    </location>
</feature>